<feature type="compositionally biased region" description="Acidic residues" evidence="1">
    <location>
        <begin position="11"/>
        <end position="21"/>
    </location>
</feature>
<protein>
    <recommendedName>
        <fullName evidence="2">Myb-like domain-containing protein</fullName>
    </recommendedName>
</protein>
<feature type="region of interest" description="Disordered" evidence="1">
    <location>
        <begin position="650"/>
        <end position="686"/>
    </location>
</feature>
<feature type="region of interest" description="Disordered" evidence="1">
    <location>
        <begin position="520"/>
        <end position="572"/>
    </location>
</feature>
<feature type="compositionally biased region" description="Basic and acidic residues" evidence="1">
    <location>
        <begin position="657"/>
        <end position="677"/>
    </location>
</feature>
<feature type="domain" description="Myb-like" evidence="2">
    <location>
        <begin position="678"/>
        <end position="727"/>
    </location>
</feature>
<dbReference type="InterPro" id="IPR001005">
    <property type="entry name" value="SANT/Myb"/>
</dbReference>
<feature type="region of interest" description="Disordered" evidence="1">
    <location>
        <begin position="63"/>
        <end position="386"/>
    </location>
</feature>
<evidence type="ECO:0000313" key="4">
    <source>
        <dbReference type="Proteomes" id="UP001302812"/>
    </source>
</evidence>
<feature type="compositionally biased region" description="Polar residues" evidence="1">
    <location>
        <begin position="301"/>
        <end position="328"/>
    </location>
</feature>
<evidence type="ECO:0000259" key="2">
    <source>
        <dbReference type="PROSITE" id="PS50090"/>
    </source>
</evidence>
<accession>A0AAN6QBW0</accession>
<dbReference type="Proteomes" id="UP001302812">
    <property type="component" value="Unassembled WGS sequence"/>
</dbReference>
<reference evidence="3" key="1">
    <citation type="journal article" date="2023" name="Mol. Phylogenet. Evol.">
        <title>Genome-scale phylogeny and comparative genomics of the fungal order Sordariales.</title>
        <authorList>
            <person name="Hensen N."/>
            <person name="Bonometti L."/>
            <person name="Westerberg I."/>
            <person name="Brannstrom I.O."/>
            <person name="Guillou S."/>
            <person name="Cros-Aarteil S."/>
            <person name="Calhoun S."/>
            <person name="Haridas S."/>
            <person name="Kuo A."/>
            <person name="Mondo S."/>
            <person name="Pangilinan J."/>
            <person name="Riley R."/>
            <person name="LaButti K."/>
            <person name="Andreopoulos B."/>
            <person name="Lipzen A."/>
            <person name="Chen C."/>
            <person name="Yan M."/>
            <person name="Daum C."/>
            <person name="Ng V."/>
            <person name="Clum A."/>
            <person name="Steindorff A."/>
            <person name="Ohm R.A."/>
            <person name="Martin F."/>
            <person name="Silar P."/>
            <person name="Natvig D.O."/>
            <person name="Lalanne C."/>
            <person name="Gautier V."/>
            <person name="Ament-Velasquez S.L."/>
            <person name="Kruys A."/>
            <person name="Hutchinson M.I."/>
            <person name="Powell A.J."/>
            <person name="Barry K."/>
            <person name="Miller A.N."/>
            <person name="Grigoriev I.V."/>
            <person name="Debuchy R."/>
            <person name="Gladieux P."/>
            <person name="Hiltunen Thoren M."/>
            <person name="Johannesson H."/>
        </authorList>
    </citation>
    <scope>NUCLEOTIDE SEQUENCE</scope>
    <source>
        <strain evidence="3">CBS 508.74</strain>
    </source>
</reference>
<keyword evidence="4" id="KW-1185">Reference proteome</keyword>
<dbReference type="Gene3D" id="1.10.10.60">
    <property type="entry name" value="Homeodomain-like"/>
    <property type="match status" value="1"/>
</dbReference>
<sequence>MILRNNVIEIPSDDESDDAGADDGHSFRLKAVCAGDSCWQGLRCPRHPNPSTKIYRREQQAKELTAKGDSPVCPPHTLPGVDSETAVTEQKRCSRPPITACSTSIVDDNESLPNGGSRESSICRGPICHGLGGESDPATTKAIEYRPNRQAQDERHDIRQDYNTHFETGNLPPHSPVLDNGEEQNEEELAVPPPLQESRASAPALTDDKTNSEFELASTEPSIQPSTSRDLVQPQCDVGHSPHRDANNVGECPPSIGTAADHSKNDVEPPQRKRRKLITTALTTVGTASQQQTPLYWGDTQEPQTSPQRPSRQRNHSSPNSPQSSFLNSLRRARSPYSAVSILRVETLPQPTSCRLSSSNDRRGDSDETSDPKHPRPSLLDDSGEQKDEGLFIPLQAEESVAGILRLPDDEGNNHGELADAELSVYPSIQSRASQDRAELHHNIVRPTCSTDVEDSRSPINDSVREQSRDNAIPLPRKRRRLSTSTIATNNAERERRAHVRIAESRLRPAQKPTIQRGIGLGRHRGANNKEDRRPIIGSSTAEPWEDNDDIVQVPQRKRSRKALQPLQRAERPLSSIQALTTANPHYQGLRNHPGVQPAKMTLAYPTHHPGYNGRFTADFVAQFTWGPCAIHGMEQHGKENQIAVSSVKKTAKKHSPATERVVRSTKNKDTTADRKPTSTSRRAKYTTEDDAKIRLLRNQGLSWLEIAERFPGRTPKAIEVRYHTKLIATNTPQSRSRHLYNSAPTPPVVHDASDEEGEAHKNVVGRQALDEHGRRHTRTNIWEVDRLLGRLDAR</sequence>
<gene>
    <name evidence="3" type="ORF">N656DRAFT_849473</name>
</gene>
<evidence type="ECO:0000256" key="1">
    <source>
        <dbReference type="SAM" id="MobiDB-lite"/>
    </source>
</evidence>
<dbReference type="AlphaFoldDB" id="A0AAN6QBW0"/>
<feature type="compositionally biased region" description="Polar residues" evidence="1">
    <location>
        <begin position="100"/>
        <end position="120"/>
    </location>
</feature>
<feature type="compositionally biased region" description="Polar residues" evidence="1">
    <location>
        <begin position="280"/>
        <end position="294"/>
    </location>
</feature>
<feature type="compositionally biased region" description="Basic and acidic residues" evidence="1">
    <location>
        <begin position="143"/>
        <end position="164"/>
    </location>
</feature>
<evidence type="ECO:0000313" key="3">
    <source>
        <dbReference type="EMBL" id="KAK4107340.1"/>
    </source>
</evidence>
<name>A0AAN6QBW0_9PEZI</name>
<feature type="region of interest" description="Disordered" evidence="1">
    <location>
        <begin position="1"/>
        <end position="24"/>
    </location>
</feature>
<comment type="caution">
    <text evidence="3">The sequence shown here is derived from an EMBL/GenBank/DDBJ whole genome shotgun (WGS) entry which is preliminary data.</text>
</comment>
<dbReference type="PROSITE" id="PS50090">
    <property type="entry name" value="MYB_LIKE"/>
    <property type="match status" value="1"/>
</dbReference>
<dbReference type="SUPFAM" id="SSF46689">
    <property type="entry name" value="Homeodomain-like"/>
    <property type="match status" value="1"/>
</dbReference>
<organism evidence="3 4">
    <name type="scientific">Canariomyces notabilis</name>
    <dbReference type="NCBI Taxonomy" id="2074819"/>
    <lineage>
        <taxon>Eukaryota</taxon>
        <taxon>Fungi</taxon>
        <taxon>Dikarya</taxon>
        <taxon>Ascomycota</taxon>
        <taxon>Pezizomycotina</taxon>
        <taxon>Sordariomycetes</taxon>
        <taxon>Sordariomycetidae</taxon>
        <taxon>Sordariales</taxon>
        <taxon>Chaetomiaceae</taxon>
        <taxon>Canariomyces</taxon>
    </lineage>
</organism>
<dbReference type="InterPro" id="IPR009057">
    <property type="entry name" value="Homeodomain-like_sf"/>
</dbReference>
<dbReference type="RefSeq" id="XP_064664910.1">
    <property type="nucleotide sequence ID" value="XM_064819347.1"/>
</dbReference>
<feature type="compositionally biased region" description="Polar residues" evidence="1">
    <location>
        <begin position="219"/>
        <end position="230"/>
    </location>
</feature>
<feature type="compositionally biased region" description="Basic and acidic residues" evidence="1">
    <location>
        <begin position="261"/>
        <end position="271"/>
    </location>
</feature>
<dbReference type="EMBL" id="MU853375">
    <property type="protein sequence ID" value="KAK4107340.1"/>
    <property type="molecule type" value="Genomic_DNA"/>
</dbReference>
<feature type="compositionally biased region" description="Basic and acidic residues" evidence="1">
    <location>
        <begin position="360"/>
        <end position="374"/>
    </location>
</feature>
<feature type="compositionally biased region" description="Acidic residues" evidence="1">
    <location>
        <begin position="180"/>
        <end position="189"/>
    </location>
</feature>
<feature type="compositionally biased region" description="Polar residues" evidence="1">
    <location>
        <begin position="349"/>
        <end position="359"/>
    </location>
</feature>
<proteinExistence type="predicted"/>
<dbReference type="CDD" id="cd00167">
    <property type="entry name" value="SANT"/>
    <property type="match status" value="1"/>
</dbReference>
<dbReference type="GeneID" id="89943473"/>
<reference evidence="3" key="2">
    <citation type="submission" date="2023-05" db="EMBL/GenBank/DDBJ databases">
        <authorList>
            <consortium name="Lawrence Berkeley National Laboratory"/>
            <person name="Steindorff A."/>
            <person name="Hensen N."/>
            <person name="Bonometti L."/>
            <person name="Westerberg I."/>
            <person name="Brannstrom I.O."/>
            <person name="Guillou S."/>
            <person name="Cros-Aarteil S."/>
            <person name="Calhoun S."/>
            <person name="Haridas S."/>
            <person name="Kuo A."/>
            <person name="Mondo S."/>
            <person name="Pangilinan J."/>
            <person name="Riley R."/>
            <person name="Labutti K."/>
            <person name="Andreopoulos B."/>
            <person name="Lipzen A."/>
            <person name="Chen C."/>
            <person name="Yanf M."/>
            <person name="Daum C."/>
            <person name="Ng V."/>
            <person name="Clum A."/>
            <person name="Ohm R."/>
            <person name="Martin F."/>
            <person name="Silar P."/>
            <person name="Natvig D."/>
            <person name="Lalanne C."/>
            <person name="Gautier V."/>
            <person name="Ament-Velasquez S.L."/>
            <person name="Kruys A."/>
            <person name="Hutchinson M.I."/>
            <person name="Powell A.J."/>
            <person name="Barry K."/>
            <person name="Miller A.N."/>
            <person name="Grigoriev I.V."/>
            <person name="Debuchy R."/>
            <person name="Gladieux P."/>
            <person name="Thoren M.H."/>
            <person name="Johannesson H."/>
        </authorList>
    </citation>
    <scope>NUCLEOTIDE SEQUENCE</scope>
    <source>
        <strain evidence="3">CBS 508.74</strain>
    </source>
</reference>